<dbReference type="PANTHER" id="PTHR48258">
    <property type="entry name" value="DUF4218 DOMAIN-CONTAINING PROTEIN-RELATED"/>
    <property type="match status" value="1"/>
</dbReference>
<dbReference type="AlphaFoldDB" id="A0AAP0IU27"/>
<dbReference type="InterPro" id="IPR025312">
    <property type="entry name" value="DUF4216"/>
</dbReference>
<proteinExistence type="predicted"/>
<dbReference type="EMBL" id="JBBNAF010000008">
    <property type="protein sequence ID" value="KAK9121445.1"/>
    <property type="molecule type" value="Genomic_DNA"/>
</dbReference>
<gene>
    <name evidence="2" type="ORF">Syun_019062</name>
</gene>
<name>A0AAP0IU27_9MAGN</name>
<sequence>MKGSNYADVSDDFYERLQEVIQIEYNGFKRTMLFKCEWFGPTQHASIKTHLSLKLLEVHRTRRYNKYESFILAMQASQVYYHPYLSMKHEQQEWLNVCCCQPKFTDEGIVVDEIIRSTDTTFQADKLATYVVIDPTNDIGLLVNPTGSHMISVPEDSDDDEEDQVSDFSSEYEFETDKTNEVCLFNCILTLTGMTRRPADRILTCANLDGQPLIGGGGRAPTA</sequence>
<dbReference type="Proteomes" id="UP001420932">
    <property type="component" value="Unassembled WGS sequence"/>
</dbReference>
<protein>
    <recommendedName>
        <fullName evidence="1">DUF4216 domain-containing protein</fullName>
    </recommendedName>
</protein>
<evidence type="ECO:0000313" key="3">
    <source>
        <dbReference type="Proteomes" id="UP001420932"/>
    </source>
</evidence>
<reference evidence="2 3" key="1">
    <citation type="submission" date="2024-01" db="EMBL/GenBank/DDBJ databases">
        <title>Genome assemblies of Stephania.</title>
        <authorList>
            <person name="Yang L."/>
        </authorList>
    </citation>
    <scope>NUCLEOTIDE SEQUENCE [LARGE SCALE GENOMIC DNA]</scope>
    <source>
        <strain evidence="2">YNDBR</strain>
        <tissue evidence="2">Leaf</tissue>
    </source>
</reference>
<dbReference type="Pfam" id="PF13952">
    <property type="entry name" value="DUF4216"/>
    <property type="match status" value="1"/>
</dbReference>
<dbReference type="PANTHER" id="PTHR48258:SF4">
    <property type="entry name" value="DUF4216 DOMAIN-CONTAINING PROTEIN"/>
    <property type="match status" value="1"/>
</dbReference>
<feature type="domain" description="DUF4216" evidence="1">
    <location>
        <begin position="21"/>
        <end position="94"/>
    </location>
</feature>
<accession>A0AAP0IU27</accession>
<evidence type="ECO:0000259" key="1">
    <source>
        <dbReference type="Pfam" id="PF13952"/>
    </source>
</evidence>
<evidence type="ECO:0000313" key="2">
    <source>
        <dbReference type="EMBL" id="KAK9121445.1"/>
    </source>
</evidence>
<keyword evidence="3" id="KW-1185">Reference proteome</keyword>
<comment type="caution">
    <text evidence="2">The sequence shown here is derived from an EMBL/GenBank/DDBJ whole genome shotgun (WGS) entry which is preliminary data.</text>
</comment>
<organism evidence="2 3">
    <name type="scientific">Stephania yunnanensis</name>
    <dbReference type="NCBI Taxonomy" id="152371"/>
    <lineage>
        <taxon>Eukaryota</taxon>
        <taxon>Viridiplantae</taxon>
        <taxon>Streptophyta</taxon>
        <taxon>Embryophyta</taxon>
        <taxon>Tracheophyta</taxon>
        <taxon>Spermatophyta</taxon>
        <taxon>Magnoliopsida</taxon>
        <taxon>Ranunculales</taxon>
        <taxon>Menispermaceae</taxon>
        <taxon>Menispermoideae</taxon>
        <taxon>Cissampelideae</taxon>
        <taxon>Stephania</taxon>
    </lineage>
</organism>